<protein>
    <recommendedName>
        <fullName evidence="1">PIN domain-containing protein</fullName>
    </recommendedName>
</protein>
<proteinExistence type="predicted"/>
<gene>
    <name evidence="2" type="ORF">NITMOv2_3353</name>
</gene>
<feature type="domain" description="PIN" evidence="1">
    <location>
        <begin position="12"/>
        <end position="115"/>
    </location>
</feature>
<dbReference type="Gene3D" id="3.40.50.1010">
    <property type="entry name" value="5'-nuclease"/>
    <property type="match status" value="1"/>
</dbReference>
<name>A0A0K2GFK7_NITMO</name>
<dbReference type="InterPro" id="IPR002716">
    <property type="entry name" value="PIN_dom"/>
</dbReference>
<dbReference type="RefSeq" id="WP_083448077.1">
    <property type="nucleotide sequence ID" value="NZ_CP011801.1"/>
</dbReference>
<dbReference type="EMBL" id="CP011801">
    <property type="protein sequence ID" value="ALA59745.1"/>
    <property type="molecule type" value="Genomic_DNA"/>
</dbReference>
<evidence type="ECO:0000259" key="1">
    <source>
        <dbReference type="Pfam" id="PF01850"/>
    </source>
</evidence>
<sequence length="123" mass="14283">MPVLIRKIPTTHERELLWRNRPLSAPRCTTWDIVSETVTLLRYRRNYQAALAFLTEVKPGLHLVTYGDRAREEAEQIFRSYARDHRLSFCDALSFVVVTTLLDHAPCFTFDEDFRGLGLTVLS</sequence>
<dbReference type="Proteomes" id="UP000069205">
    <property type="component" value="Chromosome"/>
</dbReference>
<dbReference type="SUPFAM" id="SSF88723">
    <property type="entry name" value="PIN domain-like"/>
    <property type="match status" value="1"/>
</dbReference>
<evidence type="ECO:0000313" key="3">
    <source>
        <dbReference type="Proteomes" id="UP000069205"/>
    </source>
</evidence>
<dbReference type="AlphaFoldDB" id="A0A0K2GFK7"/>
<accession>A0A0K2GFK7</accession>
<organism evidence="2 3">
    <name type="scientific">Nitrospira moscoviensis</name>
    <dbReference type="NCBI Taxonomy" id="42253"/>
    <lineage>
        <taxon>Bacteria</taxon>
        <taxon>Pseudomonadati</taxon>
        <taxon>Nitrospirota</taxon>
        <taxon>Nitrospiria</taxon>
        <taxon>Nitrospirales</taxon>
        <taxon>Nitrospiraceae</taxon>
        <taxon>Nitrospira</taxon>
    </lineage>
</organism>
<dbReference type="InterPro" id="IPR029060">
    <property type="entry name" value="PIN-like_dom_sf"/>
</dbReference>
<dbReference type="KEGG" id="nmv:NITMOv2_3353"/>
<evidence type="ECO:0000313" key="2">
    <source>
        <dbReference type="EMBL" id="ALA59745.1"/>
    </source>
</evidence>
<keyword evidence="3" id="KW-1185">Reference proteome</keyword>
<reference evidence="2 3" key="1">
    <citation type="journal article" date="2015" name="Proc. Natl. Acad. Sci. U.S.A.">
        <title>Expanded metabolic versatility of ubiquitous nitrite-oxidizing bacteria from the genus Nitrospira.</title>
        <authorList>
            <person name="Koch H."/>
            <person name="Lucker S."/>
            <person name="Albertsen M."/>
            <person name="Kitzinger K."/>
            <person name="Herbold C."/>
            <person name="Spieck E."/>
            <person name="Nielsen P.H."/>
            <person name="Wagner M."/>
            <person name="Daims H."/>
        </authorList>
    </citation>
    <scope>NUCLEOTIDE SEQUENCE [LARGE SCALE GENOMIC DNA]</scope>
    <source>
        <strain evidence="2 3">NSP M-1</strain>
    </source>
</reference>
<dbReference type="STRING" id="42253.NITMOv2_3353"/>
<dbReference type="PATRIC" id="fig|42253.5.peg.3307"/>
<dbReference type="Pfam" id="PF01850">
    <property type="entry name" value="PIN"/>
    <property type="match status" value="1"/>
</dbReference>